<keyword evidence="2" id="KW-0813">Transport</keyword>
<feature type="transmembrane region" description="Helical" evidence="6">
    <location>
        <begin position="146"/>
        <end position="166"/>
    </location>
</feature>
<evidence type="ECO:0000256" key="6">
    <source>
        <dbReference type="SAM" id="Phobius"/>
    </source>
</evidence>
<keyword evidence="4 6" id="KW-1133">Transmembrane helix</keyword>
<dbReference type="InterPro" id="IPR001046">
    <property type="entry name" value="NRAMP_fam"/>
</dbReference>
<evidence type="ECO:0000256" key="2">
    <source>
        <dbReference type="ARBA" id="ARBA00022448"/>
    </source>
</evidence>
<name>A0A841C7M0_9LACT</name>
<evidence type="ECO:0000313" key="7">
    <source>
        <dbReference type="EMBL" id="MBB5887551.1"/>
    </source>
</evidence>
<feature type="transmembrane region" description="Helical" evidence="6">
    <location>
        <begin position="248"/>
        <end position="268"/>
    </location>
</feature>
<feature type="transmembrane region" description="Helical" evidence="6">
    <location>
        <begin position="341"/>
        <end position="360"/>
    </location>
</feature>
<dbReference type="GO" id="GO:0034755">
    <property type="term" value="P:iron ion transmembrane transport"/>
    <property type="evidence" value="ECO:0007669"/>
    <property type="project" value="TreeGrafter"/>
</dbReference>
<gene>
    <name evidence="7" type="ORF">HNQ37_000423</name>
</gene>
<feature type="transmembrane region" description="Helical" evidence="6">
    <location>
        <begin position="85"/>
        <end position="103"/>
    </location>
</feature>
<evidence type="ECO:0000256" key="5">
    <source>
        <dbReference type="ARBA" id="ARBA00023136"/>
    </source>
</evidence>
<feature type="transmembrane region" description="Helical" evidence="6">
    <location>
        <begin position="296"/>
        <end position="321"/>
    </location>
</feature>
<dbReference type="NCBIfam" id="NF037982">
    <property type="entry name" value="Nramp_1"/>
    <property type="match status" value="1"/>
</dbReference>
<feature type="transmembrane region" description="Helical" evidence="6">
    <location>
        <begin position="38"/>
        <end position="58"/>
    </location>
</feature>
<dbReference type="Proteomes" id="UP000562464">
    <property type="component" value="Unassembled WGS sequence"/>
</dbReference>
<dbReference type="GO" id="GO:0005886">
    <property type="term" value="C:plasma membrane"/>
    <property type="evidence" value="ECO:0007669"/>
    <property type="project" value="TreeGrafter"/>
</dbReference>
<dbReference type="GO" id="GO:0015086">
    <property type="term" value="F:cadmium ion transmembrane transporter activity"/>
    <property type="evidence" value="ECO:0007669"/>
    <property type="project" value="TreeGrafter"/>
</dbReference>
<evidence type="ECO:0000313" key="8">
    <source>
        <dbReference type="Proteomes" id="UP000562464"/>
    </source>
</evidence>
<reference evidence="7 8" key="1">
    <citation type="submission" date="2020-08" db="EMBL/GenBank/DDBJ databases">
        <title>Genomic Encyclopedia of Type Strains, Phase IV (KMG-IV): sequencing the most valuable type-strain genomes for metagenomic binning, comparative biology and taxonomic classification.</title>
        <authorList>
            <person name="Goeker M."/>
        </authorList>
    </citation>
    <scope>NUCLEOTIDE SEQUENCE [LARGE SCALE GENOMIC DNA]</scope>
    <source>
        <strain evidence="7 8">DSM 14925</strain>
    </source>
</reference>
<proteinExistence type="predicted"/>
<dbReference type="RefSeq" id="WP_183538850.1">
    <property type="nucleotide sequence ID" value="NZ_JACHHV010000005.1"/>
</dbReference>
<keyword evidence="8" id="KW-1185">Reference proteome</keyword>
<dbReference type="EMBL" id="JACHHV010000005">
    <property type="protein sequence ID" value="MBB5887551.1"/>
    <property type="molecule type" value="Genomic_DNA"/>
</dbReference>
<dbReference type="AlphaFoldDB" id="A0A841C7M0"/>
<sequence length="427" mass="46794">MKIKEKLKKLLRILGPGFISGASDDDPSGIATYSQTGAQFGFVQLWVALFSFPFMVVIQEMCGRIGMISAEGLSGVIKQHYSKKILYFAVTLLTIANVINIGADLGAMASTGQLLIGIPFIFWLVGIAILIVILEITVTYKIYAKFLKYMSLTLFAYIITALIIKVNWPKVLYSTLLPSFSTSKDYLLNIVAILGTTISPYLFFWQTNQEVEEGHKKNKLGLKAVGTAKDIPDIKNVDVRDMKIDTNVGMLFSNIIMFFIIVTTASTLKTHGITHIDTATQAAQALKPFAGSFASLLFAMGILGTGLLAVPVLAGSAAYAISEVFYWKEGLNKKIKRAPEFYGVIIVAVIIGVVLNFLPIKPFRMLYYTAIINGIAAPPLMVLIMLISNNKKIMGKYSNNTFSNIMGWIITGIMAIASIGLLLSLFF</sequence>
<feature type="transmembrane region" description="Helical" evidence="6">
    <location>
        <begin position="186"/>
        <end position="205"/>
    </location>
</feature>
<evidence type="ECO:0000256" key="1">
    <source>
        <dbReference type="ARBA" id="ARBA00004141"/>
    </source>
</evidence>
<feature type="transmembrane region" description="Helical" evidence="6">
    <location>
        <begin position="366"/>
        <end position="387"/>
    </location>
</feature>
<dbReference type="Pfam" id="PF01566">
    <property type="entry name" value="Nramp"/>
    <property type="match status" value="1"/>
</dbReference>
<evidence type="ECO:0000256" key="3">
    <source>
        <dbReference type="ARBA" id="ARBA00022692"/>
    </source>
</evidence>
<feature type="transmembrane region" description="Helical" evidence="6">
    <location>
        <begin position="408"/>
        <end position="426"/>
    </location>
</feature>
<organism evidence="7 8">
    <name type="scientific">Lactovum miscens</name>
    <dbReference type="NCBI Taxonomy" id="190387"/>
    <lineage>
        <taxon>Bacteria</taxon>
        <taxon>Bacillati</taxon>
        <taxon>Bacillota</taxon>
        <taxon>Bacilli</taxon>
        <taxon>Lactobacillales</taxon>
        <taxon>Streptococcaceae</taxon>
        <taxon>Lactovum</taxon>
    </lineage>
</organism>
<evidence type="ECO:0000256" key="4">
    <source>
        <dbReference type="ARBA" id="ARBA00022989"/>
    </source>
</evidence>
<dbReference type="PANTHER" id="PTHR11706">
    <property type="entry name" value="SOLUTE CARRIER PROTEIN FAMILY 11 MEMBER"/>
    <property type="match status" value="1"/>
</dbReference>
<protein>
    <submittedName>
        <fullName evidence="7">NRAMP (Natural resistance-associated macrophage protein)-like metal ion transporter</fullName>
    </submittedName>
</protein>
<feature type="transmembrane region" description="Helical" evidence="6">
    <location>
        <begin position="115"/>
        <end position="134"/>
    </location>
</feature>
<accession>A0A841C7M0</accession>
<dbReference type="PANTHER" id="PTHR11706:SF33">
    <property type="entry name" value="NATURAL RESISTANCE-ASSOCIATED MACROPHAGE PROTEIN 2"/>
    <property type="match status" value="1"/>
</dbReference>
<keyword evidence="5 6" id="KW-0472">Membrane</keyword>
<keyword evidence="3 6" id="KW-0812">Transmembrane</keyword>
<comment type="subcellular location">
    <subcellularLocation>
        <location evidence="1">Membrane</location>
        <topology evidence="1">Multi-pass membrane protein</topology>
    </subcellularLocation>
</comment>
<comment type="caution">
    <text evidence="7">The sequence shown here is derived from an EMBL/GenBank/DDBJ whole genome shotgun (WGS) entry which is preliminary data.</text>
</comment>
<dbReference type="GO" id="GO:0005384">
    <property type="term" value="F:manganese ion transmembrane transporter activity"/>
    <property type="evidence" value="ECO:0007669"/>
    <property type="project" value="TreeGrafter"/>
</dbReference>